<comment type="caution">
    <text evidence="6">The sequence shown here is derived from an EMBL/GenBank/DDBJ whole genome shotgun (WGS) entry which is preliminary data.</text>
</comment>
<comment type="cofactor">
    <cofactor evidence="1 4">
        <name>pyridoxal 5'-phosphate</name>
        <dbReference type="ChEBI" id="CHEBI:597326"/>
    </cofactor>
</comment>
<dbReference type="Gene3D" id="3.90.1150.10">
    <property type="entry name" value="Aspartate Aminotransferase, domain 1"/>
    <property type="match status" value="1"/>
</dbReference>
<dbReference type="InterPro" id="IPR020578">
    <property type="entry name" value="Aminotrans_V_PyrdxlP_BS"/>
</dbReference>
<dbReference type="Proteomes" id="UP000823913">
    <property type="component" value="Unassembled WGS sequence"/>
</dbReference>
<comment type="similarity">
    <text evidence="3">Belongs to the class-V pyridoxal-phosphate-dependent aminotransferase family.</text>
</comment>
<evidence type="ECO:0000256" key="3">
    <source>
        <dbReference type="RuleBase" id="RU004075"/>
    </source>
</evidence>
<dbReference type="InterPro" id="IPR015422">
    <property type="entry name" value="PyrdxlP-dep_Trfase_small"/>
</dbReference>
<keyword evidence="2" id="KW-0663">Pyridoxal phosphate</keyword>
<gene>
    <name evidence="6" type="ORF">IAB94_01245</name>
</gene>
<dbReference type="GO" id="GO:0008483">
    <property type="term" value="F:transaminase activity"/>
    <property type="evidence" value="ECO:0007669"/>
    <property type="project" value="UniProtKB-KW"/>
</dbReference>
<dbReference type="InterPro" id="IPR015421">
    <property type="entry name" value="PyrdxlP-dep_Trfase_major"/>
</dbReference>
<dbReference type="PANTHER" id="PTHR43586:SF4">
    <property type="entry name" value="ISOPENICILLIN N EPIMERASE"/>
    <property type="match status" value="1"/>
</dbReference>
<evidence type="ECO:0000259" key="5">
    <source>
        <dbReference type="Pfam" id="PF00266"/>
    </source>
</evidence>
<dbReference type="SUPFAM" id="SSF53383">
    <property type="entry name" value="PLP-dependent transferases"/>
    <property type="match status" value="1"/>
</dbReference>
<evidence type="ECO:0000313" key="7">
    <source>
        <dbReference type="Proteomes" id="UP000823913"/>
    </source>
</evidence>
<name>A0A9D1J8P1_9FIRM</name>
<protein>
    <submittedName>
        <fullName evidence="6">Aminotransferase class V-fold PLP-dependent enzyme</fullName>
    </submittedName>
</protein>
<reference evidence="6" key="1">
    <citation type="submission" date="2020-10" db="EMBL/GenBank/DDBJ databases">
        <authorList>
            <person name="Gilroy R."/>
        </authorList>
    </citation>
    <scope>NUCLEOTIDE SEQUENCE</scope>
    <source>
        <strain evidence="6">ChiW16-3235</strain>
    </source>
</reference>
<dbReference type="Pfam" id="PF00266">
    <property type="entry name" value="Aminotran_5"/>
    <property type="match status" value="1"/>
</dbReference>
<evidence type="ECO:0000256" key="4">
    <source>
        <dbReference type="RuleBase" id="RU004504"/>
    </source>
</evidence>
<dbReference type="PROSITE" id="PS00595">
    <property type="entry name" value="AA_TRANSFER_CLASS_5"/>
    <property type="match status" value="1"/>
</dbReference>
<sequence>MIYFDNAATGGYKPESVITATMAALRACANPGRSGHALSVACAERVYSVRKILQSFFGAPSADRVIFTKNCTEALNIAILGSLKEGDRVVTTVAEHNSVLRPLKFLEEHRGVKVRYAPLDRSGNINIKALISLVDDSTSAVVMTLASNVTGAAPDVYAVRRAIPAHTYLICDGAQACGHESIDVTALGIDALAVAGHKGMLAAQGSGALIMSSRFNPEPIMFGGTGSESFNLAMPEFYPDRSEAGTLNYPAIISLGEGALYLKTRMYEHRDFLVYLTDKLLAGLTQMPFVRVYSRTNPYGIASFDVEGASSEDIADRLSHDYSVCVRAGLHCAPLMHGALGTSGLVRASLSPFNTEGEVEYFLKAMREIVDGR</sequence>
<evidence type="ECO:0000313" key="6">
    <source>
        <dbReference type="EMBL" id="HIR66653.1"/>
    </source>
</evidence>
<keyword evidence="6" id="KW-0032">Aminotransferase</keyword>
<accession>A0A9D1J8P1</accession>
<organism evidence="6 7">
    <name type="scientific">Candidatus Coproplasma avicola</name>
    <dbReference type="NCBI Taxonomy" id="2840744"/>
    <lineage>
        <taxon>Bacteria</taxon>
        <taxon>Bacillati</taxon>
        <taxon>Bacillota</taxon>
        <taxon>Clostridia</taxon>
        <taxon>Eubacteriales</taxon>
        <taxon>Candidatus Coproplasma</taxon>
    </lineage>
</organism>
<dbReference type="Gene3D" id="3.40.640.10">
    <property type="entry name" value="Type I PLP-dependent aspartate aminotransferase-like (Major domain)"/>
    <property type="match status" value="1"/>
</dbReference>
<dbReference type="InterPro" id="IPR000192">
    <property type="entry name" value="Aminotrans_V_dom"/>
</dbReference>
<proteinExistence type="inferred from homology"/>
<feature type="domain" description="Aminotransferase class V" evidence="5">
    <location>
        <begin position="2"/>
        <end position="362"/>
    </location>
</feature>
<dbReference type="InterPro" id="IPR015424">
    <property type="entry name" value="PyrdxlP-dep_Trfase"/>
</dbReference>
<dbReference type="EMBL" id="DVHK01000028">
    <property type="protein sequence ID" value="HIR66653.1"/>
    <property type="molecule type" value="Genomic_DNA"/>
</dbReference>
<evidence type="ECO:0000256" key="2">
    <source>
        <dbReference type="ARBA" id="ARBA00022898"/>
    </source>
</evidence>
<dbReference type="PANTHER" id="PTHR43586">
    <property type="entry name" value="CYSTEINE DESULFURASE"/>
    <property type="match status" value="1"/>
</dbReference>
<evidence type="ECO:0000256" key="1">
    <source>
        <dbReference type="ARBA" id="ARBA00001933"/>
    </source>
</evidence>
<dbReference type="AlphaFoldDB" id="A0A9D1J8P1"/>
<reference evidence="6" key="2">
    <citation type="journal article" date="2021" name="PeerJ">
        <title>Extensive microbial diversity within the chicken gut microbiome revealed by metagenomics and culture.</title>
        <authorList>
            <person name="Gilroy R."/>
            <person name="Ravi A."/>
            <person name="Getino M."/>
            <person name="Pursley I."/>
            <person name="Horton D.L."/>
            <person name="Alikhan N.F."/>
            <person name="Baker D."/>
            <person name="Gharbi K."/>
            <person name="Hall N."/>
            <person name="Watson M."/>
            <person name="Adriaenssens E.M."/>
            <person name="Foster-Nyarko E."/>
            <person name="Jarju S."/>
            <person name="Secka A."/>
            <person name="Antonio M."/>
            <person name="Oren A."/>
            <person name="Chaudhuri R.R."/>
            <person name="La Ragione R."/>
            <person name="Hildebrand F."/>
            <person name="Pallen M.J."/>
        </authorList>
    </citation>
    <scope>NUCLEOTIDE SEQUENCE</scope>
    <source>
        <strain evidence="6">ChiW16-3235</strain>
    </source>
</reference>
<keyword evidence="6" id="KW-0808">Transferase</keyword>